<name>A0A1Y3BAH5_EURMA</name>
<keyword evidence="2" id="KW-0677">Repeat</keyword>
<dbReference type="InterPro" id="IPR036322">
    <property type="entry name" value="WD40_repeat_dom_sf"/>
</dbReference>
<evidence type="ECO:0000256" key="1">
    <source>
        <dbReference type="ARBA" id="ARBA00022574"/>
    </source>
</evidence>
<dbReference type="PANTHER" id="PTHR11227">
    <property type="entry name" value="WD-REPEAT PROTEIN INTERACTING WITH PHOSPHOINOSIDES WIPI -RELATED"/>
    <property type="match status" value="1"/>
</dbReference>
<gene>
    <name evidence="3" type="ORF">BLA29_013735</name>
</gene>
<dbReference type="EMBL" id="MUJZ01030345">
    <property type="protein sequence ID" value="OTF77910.1"/>
    <property type="molecule type" value="Genomic_DNA"/>
</dbReference>
<dbReference type="SUPFAM" id="SSF50978">
    <property type="entry name" value="WD40 repeat-like"/>
    <property type="match status" value="1"/>
</dbReference>
<feature type="non-terminal residue" evidence="3">
    <location>
        <position position="96"/>
    </location>
</feature>
<keyword evidence="1" id="KW-0853">WD repeat</keyword>
<evidence type="ECO:0000256" key="2">
    <source>
        <dbReference type="ARBA" id="ARBA00022737"/>
    </source>
</evidence>
<evidence type="ECO:0000313" key="4">
    <source>
        <dbReference type="Proteomes" id="UP000194236"/>
    </source>
</evidence>
<protein>
    <submittedName>
        <fullName evidence="3">Uncharacterized protein</fullName>
    </submittedName>
</protein>
<comment type="caution">
    <text evidence="3">The sequence shown here is derived from an EMBL/GenBank/DDBJ whole genome shotgun (WGS) entry which is preliminary data.</text>
</comment>
<accession>A0A1Y3BAH5</accession>
<proteinExistence type="predicted"/>
<keyword evidence="4" id="KW-1185">Reference proteome</keyword>
<sequence length="96" mass="10786">MSQQREILNVSINDEGNLFVACMDSGVRIYNMEPLVGKLFIDSSIIGSISICKLLHRTNLIAIVGGGQRPKFADNTVLIWDDHQKKFVLEFTFASR</sequence>
<evidence type="ECO:0000313" key="3">
    <source>
        <dbReference type="EMBL" id="OTF77910.1"/>
    </source>
</evidence>
<reference evidence="3 4" key="1">
    <citation type="submission" date="2017-03" db="EMBL/GenBank/DDBJ databases">
        <title>Genome Survey of Euroglyphus maynei.</title>
        <authorList>
            <person name="Arlian L.G."/>
            <person name="Morgan M.S."/>
            <person name="Rider S.D."/>
        </authorList>
    </citation>
    <scope>NUCLEOTIDE SEQUENCE [LARGE SCALE GENOMIC DNA]</scope>
    <source>
        <strain evidence="3">Arlian Lab</strain>
        <tissue evidence="3">Whole body</tissue>
    </source>
</reference>
<dbReference type="OrthoDB" id="1667587at2759"/>
<dbReference type="InterPro" id="IPR048720">
    <property type="entry name" value="PROPPIN"/>
</dbReference>
<dbReference type="AlphaFoldDB" id="A0A1Y3BAH5"/>
<dbReference type="Proteomes" id="UP000194236">
    <property type="component" value="Unassembled WGS sequence"/>
</dbReference>
<organism evidence="3 4">
    <name type="scientific">Euroglyphus maynei</name>
    <name type="common">Mayne's house dust mite</name>
    <dbReference type="NCBI Taxonomy" id="6958"/>
    <lineage>
        <taxon>Eukaryota</taxon>
        <taxon>Metazoa</taxon>
        <taxon>Ecdysozoa</taxon>
        <taxon>Arthropoda</taxon>
        <taxon>Chelicerata</taxon>
        <taxon>Arachnida</taxon>
        <taxon>Acari</taxon>
        <taxon>Acariformes</taxon>
        <taxon>Sarcoptiformes</taxon>
        <taxon>Astigmata</taxon>
        <taxon>Psoroptidia</taxon>
        <taxon>Analgoidea</taxon>
        <taxon>Pyroglyphidae</taxon>
        <taxon>Pyroglyphinae</taxon>
        <taxon>Euroglyphus</taxon>
    </lineage>
</organism>